<evidence type="ECO:0000256" key="4">
    <source>
        <dbReference type="ARBA" id="ARBA00022842"/>
    </source>
</evidence>
<gene>
    <name evidence="7" type="ORF">AB8O55_22475</name>
</gene>
<dbReference type="PROSITE" id="PS00893">
    <property type="entry name" value="NUDIX_BOX"/>
    <property type="match status" value="1"/>
</dbReference>
<reference evidence="7 8" key="1">
    <citation type="submission" date="2024-08" db="EMBL/GenBank/DDBJ databases">
        <title>Genome mining of Saccharopolyspora cebuensis PGLac3 from Nigerian medicinal plant.</title>
        <authorList>
            <person name="Ezeobiora C.E."/>
            <person name="Igbokwe N.H."/>
            <person name="Amin D.H."/>
            <person name="Mendie U.E."/>
        </authorList>
    </citation>
    <scope>NUCLEOTIDE SEQUENCE [LARGE SCALE GENOMIC DNA]</scope>
    <source>
        <strain evidence="7 8">PGLac3</strain>
    </source>
</reference>
<comment type="similarity">
    <text evidence="2 5">Belongs to the Nudix hydrolase family.</text>
</comment>
<dbReference type="SUPFAM" id="SSF55811">
    <property type="entry name" value="Nudix"/>
    <property type="match status" value="1"/>
</dbReference>
<dbReference type="RefSeq" id="WP_369775314.1">
    <property type="nucleotide sequence ID" value="NZ_JBGEHV010000050.1"/>
</dbReference>
<comment type="cofactor">
    <cofactor evidence="1">
        <name>Mg(2+)</name>
        <dbReference type="ChEBI" id="CHEBI:18420"/>
    </cofactor>
</comment>
<evidence type="ECO:0000256" key="3">
    <source>
        <dbReference type="ARBA" id="ARBA00022801"/>
    </source>
</evidence>
<sequence length="160" mass="17725">MADLSDERRAYLAEGNATQARKRTSADALVLDAERRVLLVNPTYKEGWDLPGGMLEANESPRLGLARELREELGLDLAVGRLLVVDWQAPHDPWDDLVAFVFDCGTLSTDQAVRVDGDEVSEHRWATPSEAAHLLSPAKQHQLERALTASIEGTCSYTER</sequence>
<dbReference type="PRINTS" id="PR00502">
    <property type="entry name" value="NUDIXFAMILY"/>
</dbReference>
<accession>A0ABV4CP26</accession>
<comment type="caution">
    <text evidence="7">The sequence shown here is derived from an EMBL/GenBank/DDBJ whole genome shotgun (WGS) entry which is preliminary data.</text>
</comment>
<evidence type="ECO:0000313" key="8">
    <source>
        <dbReference type="Proteomes" id="UP001564626"/>
    </source>
</evidence>
<dbReference type="PROSITE" id="PS51462">
    <property type="entry name" value="NUDIX"/>
    <property type="match status" value="1"/>
</dbReference>
<evidence type="ECO:0000256" key="1">
    <source>
        <dbReference type="ARBA" id="ARBA00001946"/>
    </source>
</evidence>
<keyword evidence="3 5" id="KW-0378">Hydrolase</keyword>
<evidence type="ECO:0000256" key="2">
    <source>
        <dbReference type="ARBA" id="ARBA00005582"/>
    </source>
</evidence>
<feature type="domain" description="Nudix hydrolase" evidence="6">
    <location>
        <begin position="21"/>
        <end position="148"/>
    </location>
</feature>
<dbReference type="InterPro" id="IPR015797">
    <property type="entry name" value="NUDIX_hydrolase-like_dom_sf"/>
</dbReference>
<dbReference type="Pfam" id="PF00293">
    <property type="entry name" value="NUDIX"/>
    <property type="match status" value="1"/>
</dbReference>
<keyword evidence="8" id="KW-1185">Reference proteome</keyword>
<evidence type="ECO:0000259" key="6">
    <source>
        <dbReference type="PROSITE" id="PS51462"/>
    </source>
</evidence>
<organism evidence="7 8">
    <name type="scientific">Saccharopolyspora cebuensis</name>
    <dbReference type="NCBI Taxonomy" id="418759"/>
    <lineage>
        <taxon>Bacteria</taxon>
        <taxon>Bacillati</taxon>
        <taxon>Actinomycetota</taxon>
        <taxon>Actinomycetes</taxon>
        <taxon>Pseudonocardiales</taxon>
        <taxon>Pseudonocardiaceae</taxon>
        <taxon>Saccharopolyspora</taxon>
    </lineage>
</organism>
<dbReference type="InterPro" id="IPR000086">
    <property type="entry name" value="NUDIX_hydrolase_dom"/>
</dbReference>
<dbReference type="PANTHER" id="PTHR43046">
    <property type="entry name" value="GDP-MANNOSE MANNOSYL HYDROLASE"/>
    <property type="match status" value="1"/>
</dbReference>
<protein>
    <submittedName>
        <fullName evidence="7">NUDIX domain-containing protein</fullName>
    </submittedName>
</protein>
<dbReference type="Gene3D" id="3.90.79.10">
    <property type="entry name" value="Nucleoside Triphosphate Pyrophosphohydrolase"/>
    <property type="match status" value="1"/>
</dbReference>
<name>A0ABV4CP26_9PSEU</name>
<keyword evidence="4" id="KW-0460">Magnesium</keyword>
<evidence type="ECO:0000313" key="7">
    <source>
        <dbReference type="EMBL" id="MEY8042188.1"/>
    </source>
</evidence>
<proteinExistence type="inferred from homology"/>
<dbReference type="EMBL" id="JBGEHV010000050">
    <property type="protein sequence ID" value="MEY8042188.1"/>
    <property type="molecule type" value="Genomic_DNA"/>
</dbReference>
<evidence type="ECO:0000256" key="5">
    <source>
        <dbReference type="RuleBase" id="RU003476"/>
    </source>
</evidence>
<dbReference type="PANTHER" id="PTHR43046:SF12">
    <property type="entry name" value="GDP-MANNOSE MANNOSYL HYDROLASE"/>
    <property type="match status" value="1"/>
</dbReference>
<dbReference type="CDD" id="cd18876">
    <property type="entry name" value="NUDIX_Hydrolase"/>
    <property type="match status" value="1"/>
</dbReference>
<dbReference type="Proteomes" id="UP001564626">
    <property type="component" value="Unassembled WGS sequence"/>
</dbReference>
<dbReference type="InterPro" id="IPR020476">
    <property type="entry name" value="Nudix_hydrolase"/>
</dbReference>
<dbReference type="InterPro" id="IPR020084">
    <property type="entry name" value="NUDIX_hydrolase_CS"/>
</dbReference>